<keyword evidence="3" id="KW-1185">Reference proteome</keyword>
<evidence type="ECO:0000256" key="1">
    <source>
        <dbReference type="SAM" id="MobiDB-lite"/>
    </source>
</evidence>
<organism evidence="2 3">
    <name type="scientific">Cercospora berteroae</name>
    <dbReference type="NCBI Taxonomy" id="357750"/>
    <lineage>
        <taxon>Eukaryota</taxon>
        <taxon>Fungi</taxon>
        <taxon>Dikarya</taxon>
        <taxon>Ascomycota</taxon>
        <taxon>Pezizomycotina</taxon>
        <taxon>Dothideomycetes</taxon>
        <taxon>Dothideomycetidae</taxon>
        <taxon>Mycosphaerellales</taxon>
        <taxon>Mycosphaerellaceae</taxon>
        <taxon>Cercospora</taxon>
    </lineage>
</organism>
<dbReference type="OrthoDB" id="10365184at2759"/>
<comment type="caution">
    <text evidence="2">The sequence shown here is derived from an EMBL/GenBank/DDBJ whole genome shotgun (WGS) entry which is preliminary data.</text>
</comment>
<proteinExistence type="predicted"/>
<dbReference type="AlphaFoldDB" id="A0A2S6CF39"/>
<reference evidence="3" key="1">
    <citation type="journal article" date="2017" name="bioRxiv">
        <title>Conservation of a gene cluster reveals novel cercosporin biosynthetic mechanisms and extends production to the genus Colletotrichum.</title>
        <authorList>
            <person name="de Jonge R."/>
            <person name="Ebert M.K."/>
            <person name="Huitt-Roehl C.R."/>
            <person name="Pal P."/>
            <person name="Suttle J.C."/>
            <person name="Spanner R.E."/>
            <person name="Neubauer J.D."/>
            <person name="Jurick W.M.II."/>
            <person name="Stott K.A."/>
            <person name="Secor G.A."/>
            <person name="Thomma B.P.H.J."/>
            <person name="Van de Peer Y."/>
            <person name="Townsend C.A."/>
            <person name="Bolton M.D."/>
        </authorList>
    </citation>
    <scope>NUCLEOTIDE SEQUENCE [LARGE SCALE GENOMIC DNA]</scope>
    <source>
        <strain evidence="3">CBS538.71</strain>
    </source>
</reference>
<evidence type="ECO:0000313" key="2">
    <source>
        <dbReference type="EMBL" id="PPJ58350.1"/>
    </source>
</evidence>
<name>A0A2S6CF39_9PEZI</name>
<accession>A0A2S6CF39</accession>
<protein>
    <submittedName>
        <fullName evidence="2">Uncharacterized protein</fullName>
    </submittedName>
</protein>
<feature type="region of interest" description="Disordered" evidence="1">
    <location>
        <begin position="1"/>
        <end position="26"/>
    </location>
</feature>
<dbReference type="EMBL" id="PNEN01000465">
    <property type="protein sequence ID" value="PPJ58350.1"/>
    <property type="molecule type" value="Genomic_DNA"/>
</dbReference>
<sequence>MAKAASNAVPEAYKPQHDSGANHGSTWAQGDYRDLGELTVKQLIIQTIGDECACCKRDMSGEGKTAYGRAKFKISDCDLELVFTCLNCCRHANDLMKKWTSDADDLIDWRRTKANAVEMGLVDNTKGGNVADMKKYVATADWNASQNGLGGICQEEIAANIGRTRANLSGWKHRCCFPELEHMRQMSLEGEVIEEVRLRG</sequence>
<gene>
    <name evidence="2" type="ORF">CBER1_04496</name>
</gene>
<dbReference type="Proteomes" id="UP000237631">
    <property type="component" value="Unassembled WGS sequence"/>
</dbReference>
<evidence type="ECO:0000313" key="3">
    <source>
        <dbReference type="Proteomes" id="UP000237631"/>
    </source>
</evidence>